<comment type="caution">
    <text evidence="2">The sequence shown here is derived from an EMBL/GenBank/DDBJ whole genome shotgun (WGS) entry which is preliminary data.</text>
</comment>
<dbReference type="OrthoDB" id="2886779at2"/>
<evidence type="ECO:0000256" key="1">
    <source>
        <dbReference type="SAM" id="MobiDB-lite"/>
    </source>
</evidence>
<feature type="region of interest" description="Disordered" evidence="1">
    <location>
        <begin position="1"/>
        <end position="32"/>
    </location>
</feature>
<dbReference type="EMBL" id="JXRP01000018">
    <property type="protein sequence ID" value="KIL45264.1"/>
    <property type="molecule type" value="Genomic_DNA"/>
</dbReference>
<name>A0A0C2RU33_9BACL</name>
<accession>A0A0C2RU33</accession>
<organism evidence="2 3">
    <name type="scientific">Jeotgalibacillus soli</name>
    <dbReference type="NCBI Taxonomy" id="889306"/>
    <lineage>
        <taxon>Bacteria</taxon>
        <taxon>Bacillati</taxon>
        <taxon>Bacillota</taxon>
        <taxon>Bacilli</taxon>
        <taxon>Bacillales</taxon>
        <taxon>Caryophanaceae</taxon>
        <taxon>Jeotgalibacillus</taxon>
    </lineage>
</organism>
<dbReference type="Proteomes" id="UP000031938">
    <property type="component" value="Unassembled WGS sequence"/>
</dbReference>
<gene>
    <name evidence="2" type="ORF">KP78_28080</name>
</gene>
<evidence type="ECO:0000313" key="2">
    <source>
        <dbReference type="EMBL" id="KIL45264.1"/>
    </source>
</evidence>
<protein>
    <submittedName>
        <fullName evidence="2">Uncharacterized protein</fullName>
    </submittedName>
</protein>
<proteinExistence type="predicted"/>
<sequence>MEKDHQIKMYKESDDHSQELLKKIESSSSYGESKQLDNWFFGNRIKESNDRKQNEQSKNEHDRFTEFLFGQVKVIETSNEKEGSHTSRSNRMNDWFFGNRGKEDVSSPNVKDPASDQISDNTPIPLINKATPFLNKALKRFHSKKEKD</sequence>
<evidence type="ECO:0000313" key="3">
    <source>
        <dbReference type="Proteomes" id="UP000031938"/>
    </source>
</evidence>
<feature type="region of interest" description="Disordered" evidence="1">
    <location>
        <begin position="77"/>
        <end position="124"/>
    </location>
</feature>
<keyword evidence="3" id="KW-1185">Reference proteome</keyword>
<dbReference type="AlphaFoldDB" id="A0A0C2RU33"/>
<reference evidence="2 3" key="1">
    <citation type="submission" date="2015-01" db="EMBL/GenBank/DDBJ databases">
        <title>Genome sequencing of Jeotgalibacillus soli.</title>
        <authorList>
            <person name="Goh K.M."/>
            <person name="Chan K.-G."/>
            <person name="Yaakop A.S."/>
            <person name="Ee R."/>
            <person name="Gan H.M."/>
            <person name="Chan C.S."/>
        </authorList>
    </citation>
    <scope>NUCLEOTIDE SEQUENCE [LARGE SCALE GENOMIC DNA]</scope>
    <source>
        <strain evidence="2 3">P9</strain>
    </source>
</reference>
<dbReference type="PATRIC" id="fig|889306.3.peg.2822"/>
<dbReference type="RefSeq" id="WP_041089575.1">
    <property type="nucleotide sequence ID" value="NZ_JXRP01000018.1"/>
</dbReference>
<feature type="compositionally biased region" description="Basic and acidic residues" evidence="1">
    <location>
        <begin position="1"/>
        <end position="25"/>
    </location>
</feature>